<feature type="compositionally biased region" description="Acidic residues" evidence="2">
    <location>
        <begin position="465"/>
        <end position="475"/>
    </location>
</feature>
<dbReference type="PANTHER" id="PTHR12730:SF0">
    <property type="entry name" value="PROTEIN SDA1 HOMOLOG"/>
    <property type="match status" value="1"/>
</dbReference>
<gene>
    <name evidence="4" type="ORF">BMR1_02g03150</name>
</gene>
<keyword evidence="1" id="KW-0653">Protein transport</keyword>
<dbReference type="VEuPathDB" id="PiroplasmaDB:BMR1_02g03150"/>
<name>A0A1R4AAQ6_BABMR</name>
<reference evidence="4 5" key="2">
    <citation type="journal article" date="2013" name="PLoS ONE">
        <title>Whole genome mapping and re-organization of the nuclear and mitochondrial genomes of Babesia microti isolates.</title>
        <authorList>
            <person name="Cornillot E."/>
            <person name="Dassouli A."/>
            <person name="Garg A."/>
            <person name="Pachikara N."/>
            <person name="Randazzo S."/>
            <person name="Depoix D."/>
            <person name="Carcy B."/>
            <person name="Delbecq S."/>
            <person name="Frutos R."/>
            <person name="Silva J.C."/>
            <person name="Sutton R."/>
            <person name="Krause P.J."/>
            <person name="Mamoun C.B."/>
        </authorList>
    </citation>
    <scope>NUCLEOTIDE SEQUENCE [LARGE SCALE GENOMIC DNA]</scope>
    <source>
        <strain evidence="4 5">RI</strain>
    </source>
</reference>
<dbReference type="GO" id="GO:0042273">
    <property type="term" value="P:ribosomal large subunit biogenesis"/>
    <property type="evidence" value="ECO:0007669"/>
    <property type="project" value="UniProtKB-UniRule"/>
</dbReference>
<evidence type="ECO:0000313" key="5">
    <source>
        <dbReference type="Proteomes" id="UP000002899"/>
    </source>
</evidence>
<dbReference type="InterPro" id="IPR027312">
    <property type="entry name" value="Sda1"/>
</dbReference>
<comment type="subcellular location">
    <subcellularLocation>
        <location evidence="1">Nucleus</location>
        <location evidence="1">Nucleolus</location>
    </subcellularLocation>
</comment>
<dbReference type="InterPro" id="IPR016024">
    <property type="entry name" value="ARM-type_fold"/>
</dbReference>
<comment type="function">
    <text evidence="1">Required for 60S pre-ribosomal subunits export to the cytoplasm.</text>
</comment>
<evidence type="ECO:0000256" key="1">
    <source>
        <dbReference type="RuleBase" id="RU365057"/>
    </source>
</evidence>
<feature type="domain" description="SDA1 N-terminal" evidence="3">
    <location>
        <begin position="230"/>
        <end position="371"/>
    </location>
</feature>
<dbReference type="Proteomes" id="UP000002899">
    <property type="component" value="Chromosome II"/>
</dbReference>
<comment type="similarity">
    <text evidence="1">Belongs to the SDA1 family.</text>
</comment>
<dbReference type="AlphaFoldDB" id="A0A1R4AAQ6"/>
<dbReference type="OrthoDB" id="2196187at2759"/>
<keyword evidence="5" id="KW-1185">Reference proteome</keyword>
<dbReference type="EMBL" id="FO082872">
    <property type="protein sequence ID" value="SJK86083.1"/>
    <property type="molecule type" value="Genomic_DNA"/>
</dbReference>
<accession>A0A1R4AAQ6</accession>
<feature type="region of interest" description="Disordered" evidence="2">
    <location>
        <begin position="437"/>
        <end position="480"/>
    </location>
</feature>
<evidence type="ECO:0000313" key="4">
    <source>
        <dbReference type="EMBL" id="SJK86083.1"/>
    </source>
</evidence>
<dbReference type="KEGG" id="bmic:BMR1_02g03150"/>
<feature type="domain" description="SDA1 N-terminal" evidence="3">
    <location>
        <begin position="62"/>
        <end position="215"/>
    </location>
</feature>
<dbReference type="GO" id="GO:0000055">
    <property type="term" value="P:ribosomal large subunit export from nucleus"/>
    <property type="evidence" value="ECO:0007669"/>
    <property type="project" value="UniProtKB-UniRule"/>
</dbReference>
<dbReference type="GeneID" id="24424412"/>
<dbReference type="PANTHER" id="PTHR12730">
    <property type="entry name" value="HSDA/SDA1-RELATED"/>
    <property type="match status" value="1"/>
</dbReference>
<dbReference type="SUPFAM" id="SSF48371">
    <property type="entry name" value="ARM repeat"/>
    <property type="match status" value="1"/>
</dbReference>
<keyword evidence="1" id="KW-0813">Transport</keyword>
<evidence type="ECO:0000256" key="2">
    <source>
        <dbReference type="SAM" id="MobiDB-lite"/>
    </source>
</evidence>
<dbReference type="RefSeq" id="XP_021338279.1">
    <property type="nucleotide sequence ID" value="XM_021481662.1"/>
</dbReference>
<evidence type="ECO:0000259" key="3">
    <source>
        <dbReference type="Pfam" id="PF08158"/>
    </source>
</evidence>
<protein>
    <recommendedName>
        <fullName evidence="1">Protein SDA1</fullName>
    </recommendedName>
</protein>
<dbReference type="GO" id="GO:0015031">
    <property type="term" value="P:protein transport"/>
    <property type="evidence" value="ECO:0007669"/>
    <property type="project" value="UniProtKB-KW"/>
</dbReference>
<reference evidence="4 5" key="3">
    <citation type="journal article" date="2016" name="Sci. Rep.">
        <title>Genome-wide diversity and gene expression profiling of Babesia microti isolates identify polymorphic genes that mediate host-pathogen interactions.</title>
        <authorList>
            <person name="Silva J.C."/>
            <person name="Cornillot E."/>
            <person name="McCracken C."/>
            <person name="Usmani-Brown S."/>
            <person name="Dwivedi A."/>
            <person name="Ifeonu O.O."/>
            <person name="Crabtree J."/>
            <person name="Gotia H.T."/>
            <person name="Virji A.Z."/>
            <person name="Reynes C."/>
            <person name="Colinge J."/>
            <person name="Kumar V."/>
            <person name="Lawres L."/>
            <person name="Pazzi J.E."/>
            <person name="Pablo J.V."/>
            <person name="Hung C."/>
            <person name="Brancato J."/>
            <person name="Kumari P."/>
            <person name="Orvis J."/>
            <person name="Tretina K."/>
            <person name="Chibucos M."/>
            <person name="Ott S."/>
            <person name="Sadzewicz L."/>
            <person name="Sengamalay N."/>
            <person name="Shetty A.C."/>
            <person name="Su Q."/>
            <person name="Tallon L."/>
            <person name="Fraser C.M."/>
            <person name="Frutos R."/>
            <person name="Molina D.M."/>
            <person name="Krause P.J."/>
            <person name="Ben Mamoun C."/>
        </authorList>
    </citation>
    <scope>NUCLEOTIDE SEQUENCE [LARGE SCALE GENOMIC DNA]</scope>
    <source>
        <strain evidence="4 5">RI</strain>
    </source>
</reference>
<feature type="compositionally biased region" description="Polar residues" evidence="2">
    <location>
        <begin position="445"/>
        <end position="455"/>
    </location>
</feature>
<dbReference type="Pfam" id="PF08158">
    <property type="entry name" value="SDA1_HEAT"/>
    <property type="match status" value="2"/>
</dbReference>
<proteinExistence type="inferred from homology"/>
<reference evidence="4 5" key="1">
    <citation type="journal article" date="2012" name="Nucleic Acids Res.">
        <title>Sequencing of the smallest Apicomplexan genome from the human pathogen Babesia microti.</title>
        <authorList>
            <person name="Cornillot E."/>
            <person name="Hadj-Kaddour K."/>
            <person name="Dassouli A."/>
            <person name="Noel B."/>
            <person name="Ranwez V."/>
            <person name="Vacherie B."/>
            <person name="Augagneur Y."/>
            <person name="Bres V."/>
            <person name="Duclos A."/>
            <person name="Randazzo S."/>
            <person name="Carcy B."/>
            <person name="Debierre-Grockiego F."/>
            <person name="Delbecq S."/>
            <person name="Moubri-Menage K."/>
            <person name="Shams-Eldin H."/>
            <person name="Usmani-Brown S."/>
            <person name="Bringaud F."/>
            <person name="Wincker P."/>
            <person name="Vivares C.P."/>
            <person name="Schwarz R.T."/>
            <person name="Schetters T.P."/>
            <person name="Krause P.J."/>
            <person name="Gorenflot A."/>
            <person name="Berry V."/>
            <person name="Barbe V."/>
            <person name="Ben Mamoun C."/>
        </authorList>
    </citation>
    <scope>NUCLEOTIDE SEQUENCE [LARGE SCALE GENOMIC DNA]</scope>
    <source>
        <strain evidence="4 5">RI</strain>
    </source>
</reference>
<dbReference type="GO" id="GO:0005730">
    <property type="term" value="C:nucleolus"/>
    <property type="evidence" value="ECO:0007669"/>
    <property type="project" value="UniProtKB-SubCell"/>
</dbReference>
<organism evidence="4 5">
    <name type="scientific">Babesia microti (strain RI)</name>
    <dbReference type="NCBI Taxonomy" id="1133968"/>
    <lineage>
        <taxon>Eukaryota</taxon>
        <taxon>Sar</taxon>
        <taxon>Alveolata</taxon>
        <taxon>Apicomplexa</taxon>
        <taxon>Aconoidasida</taxon>
        <taxon>Piroplasmida</taxon>
        <taxon>Babesiidae</taxon>
        <taxon>Babesia</taxon>
    </lineage>
</organism>
<dbReference type="InterPro" id="IPR012977">
    <property type="entry name" value="SDA1_N"/>
</dbReference>
<keyword evidence="1" id="KW-0539">Nucleus</keyword>
<sequence length="635" mass="72506">MDLPTLKKLSLNDPLAYKNEILSRLDYFYAKLETTKLRANIFDRELASLASFLALVSYKLGFGEQLCSALIRHLKEDLNQKTRDVLLTATFTLRSKKSVNLSMVLPTWLKLIELKDKKQRERLLKFLINDLVLAHKRGEELNVVKKLFLDRLKASITSSSGDVISSGKFVLTLMIKLFHRGIWKDQITANAMSECTFAVDKKIAAAGSRLVLDMSFKPLVNEDDVPVVPISIIDYLRDPHGYATTLLKRSCGDKVSFNLRIMLLNVCTRVIGHYKLIIPSVYPQIAKYLNPKQRMVTNILAYLLQATHELVPPDMLHPIMDILSNQFIAYDRPNPVILTGLYTVRELIRRSPQCLSESIREYIKDFIKYRHKEISAVSKSIAGKNVKVGPEYGHVEVHKGVDGEELLCGKKSISLTRIFNQKDFQIIKKLKSGEMRKMDGKNTSEKCSYQPNGDDQSVYDKECNDSDVEDNDNDGLSELSDLLSYSDKDDNEISDEDDYICTERKSEEEIYFDSSDASNEVSSYESGGEMPMFCVDPETLKFGNKKNITRAEKRAEIARIIAEKKSTRKLAISKHGKRQSLSKKVQARNKPIMMAIQSKRMKKKRSMNVVEKAQALKRHIKNLSKGRINKKKRRE</sequence>
<keyword evidence="1" id="KW-0690">Ribosome biogenesis</keyword>